<evidence type="ECO:0000256" key="9">
    <source>
        <dbReference type="SAM" id="MobiDB-lite"/>
    </source>
</evidence>
<dbReference type="InterPro" id="IPR012338">
    <property type="entry name" value="Beta-lactam/transpept-like"/>
</dbReference>
<dbReference type="InterPro" id="IPR050396">
    <property type="entry name" value="Glycosyltr_51/Transpeptidase"/>
</dbReference>
<dbReference type="EMBL" id="BAAATJ010000001">
    <property type="protein sequence ID" value="GAA2383989.1"/>
    <property type="molecule type" value="Genomic_DNA"/>
</dbReference>
<evidence type="ECO:0000256" key="2">
    <source>
        <dbReference type="ARBA" id="ARBA00022670"/>
    </source>
</evidence>
<dbReference type="InterPro" id="IPR023346">
    <property type="entry name" value="Lysozyme-like_dom_sf"/>
</dbReference>
<evidence type="ECO:0000259" key="11">
    <source>
        <dbReference type="Pfam" id="PF00905"/>
    </source>
</evidence>
<keyword evidence="1" id="KW-0121">Carboxypeptidase</keyword>
<feature type="region of interest" description="Disordered" evidence="9">
    <location>
        <begin position="756"/>
        <end position="875"/>
    </location>
</feature>
<feature type="compositionally biased region" description="Basic and acidic residues" evidence="9">
    <location>
        <begin position="41"/>
        <end position="54"/>
    </location>
</feature>
<keyword evidence="10" id="KW-0812">Transmembrane</keyword>
<organism evidence="13 14">
    <name type="scientific">Streptomyces glaucosporus</name>
    <dbReference type="NCBI Taxonomy" id="284044"/>
    <lineage>
        <taxon>Bacteria</taxon>
        <taxon>Bacillati</taxon>
        <taxon>Actinomycetota</taxon>
        <taxon>Actinomycetes</taxon>
        <taxon>Kitasatosporales</taxon>
        <taxon>Streptomycetaceae</taxon>
        <taxon>Streptomyces</taxon>
    </lineage>
</organism>
<keyword evidence="10" id="KW-1133">Transmembrane helix</keyword>
<dbReference type="InterPro" id="IPR001264">
    <property type="entry name" value="Glyco_trans_51"/>
</dbReference>
<evidence type="ECO:0000313" key="14">
    <source>
        <dbReference type="Proteomes" id="UP001500058"/>
    </source>
</evidence>
<sequence>MSEHRRKPPQSRGRRAAQPPSGGRRAAQPPHEITPSSHGMPSDRPHGGRAEARRAAQRAAGGRRRAASGATAVGGRRARYEPEKKRFIDYPRAGKDGWRRWAPSWKLIAALCLAFLGALVGLAGLGLAMVEVPSEKNALAIQESNVYYWKDGSVMAQVGDKNRQNVNIEDIPRSMQDAVVSAENATFWEDSGIDPMGIARAAFNMARGGDTQSGSTITQQFVKNTYLTQEQTISRKVRELLISIKVNADMEKEEILQGYLNTSYYGRGAYGVEAAAQAYFGKSAEDLTTPESALLTTVLKGPDLYDPAGGEKTSAADNTERAKKRWNWVLDRMVELGKLDKAERDGYEFPKLKPRKPLAGQNGQVGYMVSIAGAEVRKKLGLSQELFDQGGYQIHTTFEKDKVTALTKAVDKVRKQYLKPEERPGGKDKHVQFGAASVEPGTGRIVAIYGGPGFDKGHFTNNADTQGVPVGSTWKPFVLSAAMEYGTYKSGGEGISPESVYNGDNKLKIKRQDGTDYLDKEGNPFYQVNNADEDHGPVTLRKAMEVSANTPFVQLGMDVGMDKVKAMAKKAGIDEDSFDPNLNPSFALGTSTPGAIEMAEAYATFAKSGIHVEPYAVTKVMKEGEEKEGFEKPHRETALDANIANNITDILHRNVVNGPEGTGHRAQQLGRPAAGKTGTTDQNKSAWWVGYTPQLSTAVTMFRSDPTEGTLLSMNGTGGFKSIHGGELPTQVWVDYMKAALKGKPVESFPRALPIGKKADGLGIPSASPSVSETPDPTPTESETTEPSTEPSSSAPTPSTQPSDTCRPGEWFCQDNEGQTEGNTNGADQGQTEGNTGGEDDEGQTEGNTGGDAQGNTGGRPGGGDNGSIWGMNGN</sequence>
<comment type="catalytic activity">
    <reaction evidence="7">
        <text>Preferential cleavage: (Ac)2-L-Lys-D-Ala-|-D-Ala. Also transpeptidation of peptidyl-alanyl moieties that are N-acyl substituents of D-alanine.</text>
        <dbReference type="EC" id="3.4.16.4"/>
    </reaction>
</comment>
<evidence type="ECO:0000313" key="13">
    <source>
        <dbReference type="EMBL" id="GAA2383989.1"/>
    </source>
</evidence>
<keyword evidence="4" id="KW-0808">Transferase</keyword>
<keyword evidence="3" id="KW-0328">Glycosyltransferase</keyword>
<keyword evidence="10" id="KW-0472">Membrane</keyword>
<evidence type="ECO:0000256" key="5">
    <source>
        <dbReference type="ARBA" id="ARBA00022801"/>
    </source>
</evidence>
<evidence type="ECO:0000256" key="8">
    <source>
        <dbReference type="ARBA" id="ARBA00049902"/>
    </source>
</evidence>
<feature type="compositionally biased region" description="Gly residues" evidence="9">
    <location>
        <begin position="848"/>
        <end position="866"/>
    </location>
</feature>
<evidence type="ECO:0000256" key="7">
    <source>
        <dbReference type="ARBA" id="ARBA00034000"/>
    </source>
</evidence>
<evidence type="ECO:0000256" key="6">
    <source>
        <dbReference type="ARBA" id="ARBA00023268"/>
    </source>
</evidence>
<evidence type="ECO:0000256" key="3">
    <source>
        <dbReference type="ARBA" id="ARBA00022676"/>
    </source>
</evidence>
<feature type="region of interest" description="Disordered" evidence="9">
    <location>
        <begin position="1"/>
        <end position="78"/>
    </location>
</feature>
<comment type="caution">
    <text evidence="13">The sequence shown here is derived from an EMBL/GenBank/DDBJ whole genome shotgun (WGS) entry which is preliminary data.</text>
</comment>
<comment type="catalytic activity">
    <reaction evidence="8">
        <text>[GlcNAc-(1-&gt;4)-Mur2Ac(oyl-L-Ala-gamma-D-Glu-L-Lys-D-Ala-D-Ala)](n)-di-trans,octa-cis-undecaprenyl diphosphate + beta-D-GlcNAc-(1-&gt;4)-Mur2Ac(oyl-L-Ala-gamma-D-Glu-L-Lys-D-Ala-D-Ala)-di-trans,octa-cis-undecaprenyl diphosphate = [GlcNAc-(1-&gt;4)-Mur2Ac(oyl-L-Ala-gamma-D-Glu-L-Lys-D-Ala-D-Ala)](n+1)-di-trans,octa-cis-undecaprenyl diphosphate + di-trans,octa-cis-undecaprenyl diphosphate + H(+)</text>
        <dbReference type="Rhea" id="RHEA:23708"/>
        <dbReference type="Rhea" id="RHEA-COMP:9602"/>
        <dbReference type="Rhea" id="RHEA-COMP:9603"/>
        <dbReference type="ChEBI" id="CHEBI:15378"/>
        <dbReference type="ChEBI" id="CHEBI:58405"/>
        <dbReference type="ChEBI" id="CHEBI:60033"/>
        <dbReference type="ChEBI" id="CHEBI:78435"/>
        <dbReference type="EC" id="2.4.99.28"/>
    </reaction>
</comment>
<evidence type="ECO:0000259" key="12">
    <source>
        <dbReference type="Pfam" id="PF00912"/>
    </source>
</evidence>
<dbReference type="Pfam" id="PF00912">
    <property type="entry name" value="Transgly"/>
    <property type="match status" value="1"/>
</dbReference>
<dbReference type="PANTHER" id="PTHR32282">
    <property type="entry name" value="BINDING PROTEIN TRANSPEPTIDASE, PUTATIVE-RELATED"/>
    <property type="match status" value="1"/>
</dbReference>
<dbReference type="SUPFAM" id="SSF53955">
    <property type="entry name" value="Lysozyme-like"/>
    <property type="match status" value="1"/>
</dbReference>
<proteinExistence type="predicted"/>
<name>A0ABN3HPG2_9ACTN</name>
<keyword evidence="14" id="KW-1185">Reference proteome</keyword>
<dbReference type="Pfam" id="PF00905">
    <property type="entry name" value="Transpeptidase"/>
    <property type="match status" value="1"/>
</dbReference>
<dbReference type="Gene3D" id="3.40.710.10">
    <property type="entry name" value="DD-peptidase/beta-lactamase superfamily"/>
    <property type="match status" value="1"/>
</dbReference>
<keyword evidence="5" id="KW-0378">Hydrolase</keyword>
<dbReference type="Gene3D" id="1.10.3810.10">
    <property type="entry name" value="Biosynthetic peptidoglycan transglycosylase-like"/>
    <property type="match status" value="1"/>
</dbReference>
<evidence type="ECO:0000256" key="10">
    <source>
        <dbReference type="SAM" id="Phobius"/>
    </source>
</evidence>
<dbReference type="InterPro" id="IPR001460">
    <property type="entry name" value="PCN-bd_Tpept"/>
</dbReference>
<dbReference type="PANTHER" id="PTHR32282:SF34">
    <property type="entry name" value="PENICILLIN-BINDING PROTEIN 1A"/>
    <property type="match status" value="1"/>
</dbReference>
<protein>
    <submittedName>
        <fullName evidence="13">Transglycosylase domain-containing protein</fullName>
    </submittedName>
</protein>
<feature type="transmembrane region" description="Helical" evidence="10">
    <location>
        <begin position="107"/>
        <end position="130"/>
    </location>
</feature>
<evidence type="ECO:0000256" key="1">
    <source>
        <dbReference type="ARBA" id="ARBA00022645"/>
    </source>
</evidence>
<evidence type="ECO:0000256" key="4">
    <source>
        <dbReference type="ARBA" id="ARBA00022679"/>
    </source>
</evidence>
<dbReference type="InterPro" id="IPR036950">
    <property type="entry name" value="PBP_transglycosylase"/>
</dbReference>
<keyword evidence="2" id="KW-0645">Protease</keyword>
<dbReference type="Proteomes" id="UP001500058">
    <property type="component" value="Unassembled WGS sequence"/>
</dbReference>
<feature type="domain" description="Penicillin-binding protein transpeptidase" evidence="11">
    <location>
        <begin position="438"/>
        <end position="700"/>
    </location>
</feature>
<accession>A0ABN3HPG2</accession>
<reference evidence="13 14" key="1">
    <citation type="journal article" date="2019" name="Int. J. Syst. Evol. Microbiol.">
        <title>The Global Catalogue of Microorganisms (GCM) 10K type strain sequencing project: providing services to taxonomists for standard genome sequencing and annotation.</title>
        <authorList>
            <consortium name="The Broad Institute Genomics Platform"/>
            <consortium name="The Broad Institute Genome Sequencing Center for Infectious Disease"/>
            <person name="Wu L."/>
            <person name="Ma J."/>
        </authorList>
    </citation>
    <scope>NUCLEOTIDE SEQUENCE [LARGE SCALE GENOMIC DNA]</scope>
    <source>
        <strain evidence="13 14">JCM 6921</strain>
    </source>
</reference>
<feature type="domain" description="Glycosyl transferase family 51" evidence="12">
    <location>
        <begin position="152"/>
        <end position="333"/>
    </location>
</feature>
<feature type="compositionally biased region" description="Basic residues" evidence="9">
    <location>
        <begin position="1"/>
        <end position="15"/>
    </location>
</feature>
<feature type="compositionally biased region" description="Polar residues" evidence="9">
    <location>
        <begin position="816"/>
        <end position="827"/>
    </location>
</feature>
<keyword evidence="6" id="KW-0511">Multifunctional enzyme</keyword>
<feature type="compositionally biased region" description="Low complexity" evidence="9">
    <location>
        <begin position="768"/>
        <end position="805"/>
    </location>
</feature>
<feature type="region of interest" description="Disordered" evidence="9">
    <location>
        <begin position="660"/>
        <end position="682"/>
    </location>
</feature>
<dbReference type="SUPFAM" id="SSF56601">
    <property type="entry name" value="beta-lactamase/transpeptidase-like"/>
    <property type="match status" value="1"/>
</dbReference>
<dbReference type="RefSeq" id="WP_344628898.1">
    <property type="nucleotide sequence ID" value="NZ_BAAATJ010000001.1"/>
</dbReference>
<gene>
    <name evidence="13" type="ORF">GCM10010420_02700</name>
</gene>